<dbReference type="PANTHER" id="PTHR40260:SF2">
    <property type="entry name" value="BLR8190 PROTEIN"/>
    <property type="match status" value="1"/>
</dbReference>
<name>A0A0F9X6I6_9ZZZZ</name>
<accession>A0A0F9X6I6</accession>
<dbReference type="NCBIfam" id="TIGR02118">
    <property type="entry name" value="EthD family reductase"/>
    <property type="match status" value="1"/>
</dbReference>
<dbReference type="Pfam" id="PF07110">
    <property type="entry name" value="EthD"/>
    <property type="match status" value="1"/>
</dbReference>
<dbReference type="InterPro" id="IPR011008">
    <property type="entry name" value="Dimeric_a/b-barrel"/>
</dbReference>
<gene>
    <name evidence="2" type="ORF">LCGC14_0260340</name>
</gene>
<organism evidence="2">
    <name type="scientific">marine sediment metagenome</name>
    <dbReference type="NCBI Taxonomy" id="412755"/>
    <lineage>
        <taxon>unclassified sequences</taxon>
        <taxon>metagenomes</taxon>
        <taxon>ecological metagenomes</taxon>
    </lineage>
</organism>
<dbReference type="InterPro" id="IPR009799">
    <property type="entry name" value="EthD_dom"/>
</dbReference>
<dbReference type="AlphaFoldDB" id="A0A0F9X6I6"/>
<dbReference type="Gene3D" id="3.30.70.100">
    <property type="match status" value="1"/>
</dbReference>
<dbReference type="GO" id="GO:0016491">
    <property type="term" value="F:oxidoreductase activity"/>
    <property type="evidence" value="ECO:0007669"/>
    <property type="project" value="InterPro"/>
</dbReference>
<evidence type="ECO:0000259" key="1">
    <source>
        <dbReference type="Pfam" id="PF07110"/>
    </source>
</evidence>
<feature type="domain" description="EthD" evidence="1">
    <location>
        <begin position="9"/>
        <end position="90"/>
    </location>
</feature>
<comment type="caution">
    <text evidence="2">The sequence shown here is derived from an EMBL/GenBank/DDBJ whole genome shotgun (WGS) entry which is preliminary data.</text>
</comment>
<dbReference type="SUPFAM" id="SSF54909">
    <property type="entry name" value="Dimeric alpha+beta barrel"/>
    <property type="match status" value="1"/>
</dbReference>
<dbReference type="EMBL" id="LAZR01000140">
    <property type="protein sequence ID" value="KKN87188.1"/>
    <property type="molecule type" value="Genomic_DNA"/>
</dbReference>
<proteinExistence type="predicted"/>
<sequence>MAKLIALYKHPKDPAAFDAHYASTHAPLAKTIPGLRHYDVSDGKVAAPGGDSGYHLVATLTFDSMADIEAGLASSQGQATAADLGNFADGGVELLMFDTKDL</sequence>
<dbReference type="PANTHER" id="PTHR40260">
    <property type="entry name" value="BLR8190 PROTEIN"/>
    <property type="match status" value="1"/>
</dbReference>
<evidence type="ECO:0000313" key="2">
    <source>
        <dbReference type="EMBL" id="KKN87188.1"/>
    </source>
</evidence>
<protein>
    <recommendedName>
        <fullName evidence="1">EthD domain-containing protein</fullName>
    </recommendedName>
</protein>
<reference evidence="2" key="1">
    <citation type="journal article" date="2015" name="Nature">
        <title>Complex archaea that bridge the gap between prokaryotes and eukaryotes.</title>
        <authorList>
            <person name="Spang A."/>
            <person name="Saw J.H."/>
            <person name="Jorgensen S.L."/>
            <person name="Zaremba-Niedzwiedzka K."/>
            <person name="Martijn J."/>
            <person name="Lind A.E."/>
            <person name="van Eijk R."/>
            <person name="Schleper C."/>
            <person name="Guy L."/>
            <person name="Ettema T.J."/>
        </authorList>
    </citation>
    <scope>NUCLEOTIDE SEQUENCE</scope>
</reference>